<evidence type="ECO:0000256" key="6">
    <source>
        <dbReference type="SAM" id="SignalP"/>
    </source>
</evidence>
<protein>
    <submittedName>
        <fullName evidence="8">C40 family peptidase</fullName>
    </submittedName>
</protein>
<keyword evidence="9" id="KW-1185">Reference proteome</keyword>
<sequence>MRFRTAAATVAVSAFVAGSFIVVSPANAEPEVTEADVEKAFDQAEAANETLNQLNEDADDLDARIDEVGAEIRKIRKVFTVQRDELGADIVQQQLEQPLGPTVGLLGSQDPDLFIEGLSAIDALNTTRADALESFTRTRVELEKRQAQLAEHEQELDAKLTKAEKTKKKLVDSYQKAKSDFALLSAAQQSEMNAGDVDAVQNAGAGAAKKAIAFAMSQLGEPYVYGGTGPDSWDCSGLVMKAYAAAGVSLPRVVGPQMSAGRSVSAGDLAPGDLVAYSSMSHIGIYLGGGKVIHAPRPGKSVEITSLSSGFGVYARVS</sequence>
<dbReference type="EMBL" id="JACEOG010000002">
    <property type="protein sequence ID" value="MBA4609947.1"/>
    <property type="molecule type" value="Genomic_DNA"/>
</dbReference>
<dbReference type="AlphaFoldDB" id="A0A838XJ99"/>
<evidence type="ECO:0000256" key="2">
    <source>
        <dbReference type="ARBA" id="ARBA00022670"/>
    </source>
</evidence>
<name>A0A838XJ99_9ACTN</name>
<dbReference type="Proteomes" id="UP000550354">
    <property type="component" value="Unassembled WGS sequence"/>
</dbReference>
<evidence type="ECO:0000313" key="9">
    <source>
        <dbReference type="Proteomes" id="UP000550354"/>
    </source>
</evidence>
<dbReference type="Pfam" id="PF00877">
    <property type="entry name" value="NLPC_P60"/>
    <property type="match status" value="1"/>
</dbReference>
<dbReference type="InterPro" id="IPR038765">
    <property type="entry name" value="Papain-like_cys_pep_sf"/>
</dbReference>
<keyword evidence="4" id="KW-0788">Thiol protease</keyword>
<dbReference type="PROSITE" id="PS51935">
    <property type="entry name" value="NLPC_P60"/>
    <property type="match status" value="1"/>
</dbReference>
<evidence type="ECO:0000256" key="3">
    <source>
        <dbReference type="ARBA" id="ARBA00022801"/>
    </source>
</evidence>
<evidence type="ECO:0000259" key="7">
    <source>
        <dbReference type="PROSITE" id="PS51935"/>
    </source>
</evidence>
<dbReference type="RefSeq" id="WP_181756760.1">
    <property type="nucleotide sequence ID" value="NZ_JACEOG010000002.1"/>
</dbReference>
<dbReference type="PANTHER" id="PTHR47053">
    <property type="entry name" value="MUREIN DD-ENDOPEPTIDASE MEPH-RELATED"/>
    <property type="match status" value="1"/>
</dbReference>
<dbReference type="GO" id="GO:0006508">
    <property type="term" value="P:proteolysis"/>
    <property type="evidence" value="ECO:0007669"/>
    <property type="project" value="UniProtKB-KW"/>
</dbReference>
<keyword evidence="2" id="KW-0645">Protease</keyword>
<organism evidence="8 9">
    <name type="scientific">Aeromicrobium phoceense</name>
    <dbReference type="NCBI Taxonomy" id="2754045"/>
    <lineage>
        <taxon>Bacteria</taxon>
        <taxon>Bacillati</taxon>
        <taxon>Actinomycetota</taxon>
        <taxon>Actinomycetes</taxon>
        <taxon>Propionibacteriales</taxon>
        <taxon>Nocardioidaceae</taxon>
        <taxon>Aeromicrobium</taxon>
    </lineage>
</organism>
<accession>A0A838XJ99</accession>
<evidence type="ECO:0000313" key="8">
    <source>
        <dbReference type="EMBL" id="MBA4609947.1"/>
    </source>
</evidence>
<dbReference type="SUPFAM" id="SSF54001">
    <property type="entry name" value="Cysteine proteinases"/>
    <property type="match status" value="1"/>
</dbReference>
<reference evidence="8 9" key="1">
    <citation type="submission" date="2020-07" db="EMBL/GenBank/DDBJ databases">
        <title>Draft genome and description of Aeromicrobium phoceense strain Marseille-Q0843 isolated from healthy skin swab.</title>
        <authorList>
            <person name="Boxberger M."/>
            <person name="La Scola B."/>
        </authorList>
    </citation>
    <scope>NUCLEOTIDE SEQUENCE [LARGE SCALE GENOMIC DNA]</scope>
    <source>
        <strain evidence="8 9">Marseille-Q0843</strain>
    </source>
</reference>
<keyword evidence="5" id="KW-0175">Coiled coil</keyword>
<evidence type="ECO:0000256" key="5">
    <source>
        <dbReference type="SAM" id="Coils"/>
    </source>
</evidence>
<dbReference type="InterPro" id="IPR051202">
    <property type="entry name" value="Peptidase_C40"/>
</dbReference>
<evidence type="ECO:0000256" key="1">
    <source>
        <dbReference type="ARBA" id="ARBA00007074"/>
    </source>
</evidence>
<feature type="coiled-coil region" evidence="5">
    <location>
        <begin position="135"/>
        <end position="180"/>
    </location>
</feature>
<feature type="signal peptide" evidence="6">
    <location>
        <begin position="1"/>
        <end position="28"/>
    </location>
</feature>
<feature type="chain" id="PRO_5032272201" evidence="6">
    <location>
        <begin position="29"/>
        <end position="318"/>
    </location>
</feature>
<comment type="similarity">
    <text evidence="1">Belongs to the peptidase C40 family.</text>
</comment>
<dbReference type="GO" id="GO:0008234">
    <property type="term" value="F:cysteine-type peptidase activity"/>
    <property type="evidence" value="ECO:0007669"/>
    <property type="project" value="UniProtKB-KW"/>
</dbReference>
<dbReference type="InterPro" id="IPR000064">
    <property type="entry name" value="NLP_P60_dom"/>
</dbReference>
<keyword evidence="6" id="KW-0732">Signal</keyword>
<evidence type="ECO:0000256" key="4">
    <source>
        <dbReference type="ARBA" id="ARBA00022807"/>
    </source>
</evidence>
<feature type="coiled-coil region" evidence="5">
    <location>
        <begin position="37"/>
        <end position="71"/>
    </location>
</feature>
<proteinExistence type="inferred from homology"/>
<dbReference type="PANTHER" id="PTHR47053:SF1">
    <property type="entry name" value="MUREIN DD-ENDOPEPTIDASE MEPH-RELATED"/>
    <property type="match status" value="1"/>
</dbReference>
<keyword evidence="3" id="KW-0378">Hydrolase</keyword>
<dbReference type="Gene3D" id="3.90.1720.10">
    <property type="entry name" value="endopeptidase domain like (from Nostoc punctiforme)"/>
    <property type="match status" value="1"/>
</dbReference>
<comment type="caution">
    <text evidence="8">The sequence shown here is derived from an EMBL/GenBank/DDBJ whole genome shotgun (WGS) entry which is preliminary data.</text>
</comment>
<feature type="domain" description="NlpC/P60" evidence="7">
    <location>
        <begin position="205"/>
        <end position="318"/>
    </location>
</feature>
<gene>
    <name evidence="8" type="ORF">H1W00_15825</name>
</gene>